<feature type="compositionally biased region" description="Low complexity" evidence="1">
    <location>
        <begin position="360"/>
        <end position="380"/>
    </location>
</feature>
<dbReference type="EMBL" id="KB932212">
    <property type="protein sequence ID" value="KCV67905.1"/>
    <property type="molecule type" value="Genomic_DNA"/>
</dbReference>
<protein>
    <submittedName>
        <fullName evidence="2">Uncharacterized protein</fullName>
    </submittedName>
</protein>
<keyword evidence="3" id="KW-1185">Reference proteome</keyword>
<dbReference type="AlphaFoldDB" id="A0A058Z0X3"/>
<proteinExistence type="predicted"/>
<sequence length="1220" mass="131322">MSTAVSSASSSTISFGDNAAAASDAAAAALAAAKGSSRLATTIEVTFVQSLTTTADNLRATGASCTATIASFSSTSTYRHDPNQFRWSRYPVYHDFLRNAAQVAGFLSGRCGDLLAVFRRLSPAAGATDEPATSAPKRPLFLPVHVLHSLEKHAKEMSFLTSHAQTFSHTACAHISELGIFDDVGVGLLLARWHTLAQAATQALVLIEHFAWLLDARLPDLTTKQLPGLASPAGPYTAPDFSPDELALMSPGLKSPAIQAFVSWSRERRQTTLRELERQKELLQQFMQQTARDEALEAPVDEEDDHNDKELDPLGSLSPGWAVDGSAPAGPGADLDSDSDAGSILLQEVDSDSDADADADAGAGADSSPQPGPRPAGRQPAPIPTPGSPQPGALPSTDRLAATLAASEVPHVEHMTYLHYLSQPDVAAFWQRNFGCRTFEVHCVDFVEALSREWFFRLLLADTRTNILDAVRQRLAADYCSTPRRVSIFRFERLTAEHGLFPGLLLLLRAPDAAPMPELALLQLMPGHLRAGRLERLTGAFIRLLGKLESISATSLTTPITEAEKQAIADTLGSDPFPTISTVLSVHPEPAPLAPFSQVAVPASSPSISTIINRSQQSGSGAGGSAMGPGGGSAPGPGGTFPPGPGGGGDAAAGGSASSGELAEVLDFSDLSPHLTRQSLQIDEAALDPAAIRQVPVEDLPHFLHHFQQRLALIDCVEARLDSFHLQLRRLVQQVLPGPDAGTPVRNSLMRMFSIAKLPVYLAHIRLHARYNMALLRSNILATHARLEAEKAGLPAPVPLDLFADTDTLSTARASDGLASGMGPDPGHGQPDPATGHMSADRMDQVLLSLRDHMLAATTPMRELARLAPAAGGGAPSGAGPTLAELQSLRLRRHPGVADARGAGSLFRSDGPLSASLAPINFEYSSAGLRTHEHQAIRRLVRFMEDNPAPGLGDPIKVAERFDHLPRGDVHFYTRASLVSMPRALPMVSQVFLFSAGIGFHRSVFPAAAKRILIPYAEIATVARVNVIPTRLHALDVTLQNGQRYSFANLENRDDIYTLIFCRIRRINQLNHRDFMLYSSGLLDCVEVFEHQRYSTLNGYSAAHLLETDPAEFTDVLGQPVIIGQIRSAGGAWHWITPWQVDDAFESQADGWMYATDFSASASWGEESLNTMVRRRRHFRKILRLPTAKSGAIIREPTSHRDIQLFNDVGKPIGYFQNVK</sequence>
<evidence type="ECO:0000256" key="1">
    <source>
        <dbReference type="SAM" id="MobiDB-lite"/>
    </source>
</evidence>
<evidence type="ECO:0000313" key="3">
    <source>
        <dbReference type="Proteomes" id="UP000030693"/>
    </source>
</evidence>
<feature type="compositionally biased region" description="Acidic residues" evidence="1">
    <location>
        <begin position="349"/>
        <end position="359"/>
    </location>
</feature>
<accession>A0A058Z0X3</accession>
<name>A0A058Z0X3_FONAL</name>
<dbReference type="InterPro" id="IPR011993">
    <property type="entry name" value="PH-like_dom_sf"/>
</dbReference>
<evidence type="ECO:0000313" key="2">
    <source>
        <dbReference type="EMBL" id="KCV67905.1"/>
    </source>
</evidence>
<organism evidence="2">
    <name type="scientific">Fonticula alba</name>
    <name type="common">Slime mold</name>
    <dbReference type="NCBI Taxonomy" id="691883"/>
    <lineage>
        <taxon>Eukaryota</taxon>
        <taxon>Rotosphaerida</taxon>
        <taxon>Fonticulaceae</taxon>
        <taxon>Fonticula</taxon>
    </lineage>
</organism>
<feature type="region of interest" description="Disordered" evidence="1">
    <location>
        <begin position="290"/>
        <end position="396"/>
    </location>
</feature>
<feature type="compositionally biased region" description="Low complexity" evidence="1">
    <location>
        <begin position="329"/>
        <end position="346"/>
    </location>
</feature>
<feature type="region of interest" description="Disordered" evidence="1">
    <location>
        <begin position="814"/>
        <end position="837"/>
    </location>
</feature>
<gene>
    <name evidence="2" type="ORF">H696_05634</name>
</gene>
<dbReference type="RefSeq" id="XP_009497725.1">
    <property type="nucleotide sequence ID" value="XM_009499450.1"/>
</dbReference>
<dbReference type="Proteomes" id="UP000030693">
    <property type="component" value="Unassembled WGS sequence"/>
</dbReference>
<feature type="compositionally biased region" description="Gly residues" evidence="1">
    <location>
        <begin position="620"/>
        <end position="639"/>
    </location>
</feature>
<dbReference type="GeneID" id="20530359"/>
<dbReference type="Gene3D" id="2.30.29.30">
    <property type="entry name" value="Pleckstrin-homology domain (PH domain)/Phosphotyrosine-binding domain (PTB)"/>
    <property type="match status" value="1"/>
</dbReference>
<feature type="region of interest" description="Disordered" evidence="1">
    <location>
        <begin position="613"/>
        <end position="657"/>
    </location>
</feature>
<reference evidence="2" key="1">
    <citation type="submission" date="2013-04" db="EMBL/GenBank/DDBJ databases">
        <title>The Genome Sequence of Fonticula alba ATCC 38817.</title>
        <authorList>
            <consortium name="The Broad Institute Genomics Platform"/>
            <person name="Russ C."/>
            <person name="Cuomo C."/>
            <person name="Burger G."/>
            <person name="Gray M.W."/>
            <person name="Holland P.W.H."/>
            <person name="King N."/>
            <person name="Lang F.B.F."/>
            <person name="Roger A.J."/>
            <person name="Ruiz-Trillo I."/>
            <person name="Brown M."/>
            <person name="Walker B."/>
            <person name="Young S."/>
            <person name="Zeng Q."/>
            <person name="Gargeya S."/>
            <person name="Fitzgerald M."/>
            <person name="Haas B."/>
            <person name="Abouelleil A."/>
            <person name="Allen A.W."/>
            <person name="Alvarado L."/>
            <person name="Arachchi H.M."/>
            <person name="Berlin A.M."/>
            <person name="Chapman S.B."/>
            <person name="Gainer-Dewar J."/>
            <person name="Goldberg J."/>
            <person name="Griggs A."/>
            <person name="Gujja S."/>
            <person name="Hansen M."/>
            <person name="Howarth C."/>
            <person name="Imamovic A."/>
            <person name="Ireland A."/>
            <person name="Larimer J."/>
            <person name="McCowan C."/>
            <person name="Murphy C."/>
            <person name="Pearson M."/>
            <person name="Poon T.W."/>
            <person name="Priest M."/>
            <person name="Roberts A."/>
            <person name="Saif S."/>
            <person name="Shea T."/>
            <person name="Sisk P."/>
            <person name="Sykes S."/>
            <person name="Wortman J."/>
            <person name="Nusbaum C."/>
            <person name="Birren B."/>
        </authorList>
    </citation>
    <scope>NUCLEOTIDE SEQUENCE [LARGE SCALE GENOMIC DNA]</scope>
    <source>
        <strain evidence="2">ATCC 38817</strain>
    </source>
</reference>